<proteinExistence type="inferred from homology"/>
<dbReference type="OrthoDB" id="9776196at2"/>
<dbReference type="AlphaFoldDB" id="A0A1U7M9B4"/>
<keyword evidence="2" id="KW-0175">Coiled coil</keyword>
<sequence length="242" mass="26358">MQIDKGKFLILVSSIGLGILISTMMKSNLESYVPVTLLSLEVMQEDLKFINSEVNELKDEFKEKEEELKSIKGLSYSDSTIVDKLNIDLVSSKSISGHMALEGPGIIIKMYDNPEDEIIGQDVNDDVIHDVDVLNILNDLRVAGAEAISINGERVVSSSELKCRGPVIGINGISIGTPFIIRAIGDQKLLMAAVNAPGTYGDALKNIFAIGFEPEVEDDLFIPAYSGNFSFKYAKPKGEGDK</sequence>
<evidence type="ECO:0000313" key="3">
    <source>
        <dbReference type="EMBL" id="OLS03887.1"/>
    </source>
</evidence>
<accession>A0A1U7M9B4</accession>
<comment type="caution">
    <text evidence="3">The sequence shown here is derived from an EMBL/GenBank/DDBJ whole genome shotgun (WGS) entry which is preliminary data.</text>
</comment>
<evidence type="ECO:0000313" key="4">
    <source>
        <dbReference type="Proteomes" id="UP000186112"/>
    </source>
</evidence>
<gene>
    <name evidence="3" type="ORF">TICRE_00140</name>
</gene>
<dbReference type="PANTHER" id="PTHR37313:SF2">
    <property type="entry name" value="UPF0749 PROTEIN YLXX"/>
    <property type="match status" value="1"/>
</dbReference>
<dbReference type="Pfam" id="PF05949">
    <property type="entry name" value="DUF881"/>
    <property type="match status" value="1"/>
</dbReference>
<dbReference type="RefSeq" id="WP_075723995.1">
    <property type="nucleotide sequence ID" value="NZ_LTDM01000001.1"/>
</dbReference>
<dbReference type="InterPro" id="IPR010273">
    <property type="entry name" value="DUF881"/>
</dbReference>
<reference evidence="3 4" key="1">
    <citation type="submission" date="2016-02" db="EMBL/GenBank/DDBJ databases">
        <title>Genome sequence of Tissierella creatinophila DSM 6911.</title>
        <authorList>
            <person name="Poehlein A."/>
            <person name="Daniel R."/>
        </authorList>
    </citation>
    <scope>NUCLEOTIDE SEQUENCE [LARGE SCALE GENOMIC DNA]</scope>
    <source>
        <strain evidence="3 4">DSM 6911</strain>
    </source>
</reference>
<organism evidence="3 4">
    <name type="scientific">Tissierella creatinophila DSM 6911</name>
    <dbReference type="NCBI Taxonomy" id="1123403"/>
    <lineage>
        <taxon>Bacteria</taxon>
        <taxon>Bacillati</taxon>
        <taxon>Bacillota</taxon>
        <taxon>Tissierellia</taxon>
        <taxon>Tissierellales</taxon>
        <taxon>Tissierellaceae</taxon>
        <taxon>Tissierella</taxon>
    </lineage>
</organism>
<comment type="similarity">
    <text evidence="1">Belongs to the UPF0749 family.</text>
</comment>
<evidence type="ECO:0000256" key="2">
    <source>
        <dbReference type="SAM" id="Coils"/>
    </source>
</evidence>
<keyword evidence="4" id="KW-1185">Reference proteome</keyword>
<dbReference type="Proteomes" id="UP000186112">
    <property type="component" value="Unassembled WGS sequence"/>
</dbReference>
<feature type="coiled-coil region" evidence="2">
    <location>
        <begin position="40"/>
        <end position="74"/>
    </location>
</feature>
<dbReference type="EMBL" id="LTDM01000001">
    <property type="protein sequence ID" value="OLS03887.1"/>
    <property type="molecule type" value="Genomic_DNA"/>
</dbReference>
<name>A0A1U7M9B4_TISCR</name>
<dbReference type="PANTHER" id="PTHR37313">
    <property type="entry name" value="UPF0749 PROTEIN RV1825"/>
    <property type="match status" value="1"/>
</dbReference>
<evidence type="ECO:0008006" key="5">
    <source>
        <dbReference type="Google" id="ProtNLM"/>
    </source>
</evidence>
<evidence type="ECO:0000256" key="1">
    <source>
        <dbReference type="ARBA" id="ARBA00009108"/>
    </source>
</evidence>
<dbReference type="Gene3D" id="3.30.70.1880">
    <property type="entry name" value="Protein of unknown function DUF881"/>
    <property type="match status" value="1"/>
</dbReference>
<protein>
    <recommendedName>
        <fullName evidence="5">DUF881 domain-containing protein</fullName>
    </recommendedName>
</protein>